<keyword evidence="4" id="KW-0325">Glycoprotein</keyword>
<feature type="chain" id="PRO_5045035438" description="Carboxylesterase type B domain-containing protein" evidence="6">
    <location>
        <begin position="19"/>
        <end position="844"/>
    </location>
</feature>
<dbReference type="EnsemblMetazoa" id="XM_050642422.1">
    <property type="protein sequence ID" value="XP_050498379.1"/>
    <property type="gene ID" value="LOC126879416"/>
</dbReference>
<evidence type="ECO:0000313" key="9">
    <source>
        <dbReference type="Proteomes" id="UP001652700"/>
    </source>
</evidence>
<feature type="region of interest" description="Disordered" evidence="5">
    <location>
        <begin position="824"/>
        <end position="844"/>
    </location>
</feature>
<feature type="signal peptide" evidence="6">
    <location>
        <begin position="1"/>
        <end position="18"/>
    </location>
</feature>
<accession>A0ABM5JKB6</accession>
<keyword evidence="3" id="KW-0378">Hydrolase</keyword>
<evidence type="ECO:0000256" key="2">
    <source>
        <dbReference type="ARBA" id="ARBA00022487"/>
    </source>
</evidence>
<evidence type="ECO:0000259" key="7">
    <source>
        <dbReference type="Pfam" id="PF00135"/>
    </source>
</evidence>
<dbReference type="InterPro" id="IPR029058">
    <property type="entry name" value="AB_hydrolase_fold"/>
</dbReference>
<dbReference type="InterPro" id="IPR002018">
    <property type="entry name" value="CarbesteraseB"/>
</dbReference>
<evidence type="ECO:0000256" key="4">
    <source>
        <dbReference type="ARBA" id="ARBA00023180"/>
    </source>
</evidence>
<name>A0ABM5JKB6_DIAVI</name>
<dbReference type="SUPFAM" id="SSF53474">
    <property type="entry name" value="alpha/beta-Hydrolases"/>
    <property type="match status" value="1"/>
</dbReference>
<keyword evidence="6" id="KW-0732">Signal</keyword>
<feature type="domain" description="Carboxylesterase type B" evidence="7">
    <location>
        <begin position="52"/>
        <end position="605"/>
    </location>
</feature>
<sequence length="844" mass="93110">MISSVFLVLFYLTNPSFCDERGPRVKRIVGGIPAEEPPADDPTIFTNFAGRSARVQGILDYPHYVFRGIKFAYPPVGKNRFLRPREKLLDGLINATYYAPPCIQPRPGTNQVIGSEDCLALNVFTPELPTGTEGLPVVVWIHGGGFRYGSASQYGVRHLVGKRLVVVTIQYRLGSLGFISSGTKHLPGNVALWDMALAVQWVRNYIGFFGGNPYRINVMGHGTGASSVLMIALSNIAKGIPAGVIAMSGTAVSSWAVDNTPQHTAYNIARQNGCPTADPLTMVKCLQTLPPDSIIRGDSQIEFTQISNRGFMAGLSGGLGSAPVTEGRDDGRSLPGIVLEDSMDEMQAGKTKGIPLLTGICKDETKRAVKGPFKDDVLNKLNTIPNFLNTHLIQNLRKLIPLKIQINLKEIKAKFEENFQKGLESIENILGQLVPPNFSNYVKLKTGKLHEALDKVADITNDALFNVPAFLTADTWSIHGAPTYLYSFDHFGKNKKGHTFLKGSPLVGNDTHFVELNDTVAHGDDLAYLFDAYDVEGNPLEHDNLTQDDLKVREIFTQMIADFARYGVPKVNNQPASPFNVKKNNFIKITSSPTLSNNFKFCEMALWCNIAERLKSTTCEFLKALDHSFKNMQNFVNGLKNANLSPEKILEHVNMLKNLTGQGINIFNQTGLANLSPDKVFKEINEKIKNVSLGVHSLLPPHEHKGLDILKIFDKKDQRDPKQNGFNLIPNIFEKKDPNQNEFHLLPNIFEKKPEPKPEPVITGGFLNLFDVRQDSRLIPEQAAPVPNVLPNLKIETQVNSNQPQAAPVPNLLPNLKIETQVNSNPPQEGGNIGPNAVLFPPDL</sequence>
<proteinExistence type="inferred from homology"/>
<comment type="similarity">
    <text evidence="1">Belongs to the type-B carboxylesterase/lipase family.</text>
</comment>
<dbReference type="Pfam" id="PF00135">
    <property type="entry name" value="COesterase"/>
    <property type="match status" value="1"/>
</dbReference>
<reference evidence="8" key="1">
    <citation type="submission" date="2025-05" db="UniProtKB">
        <authorList>
            <consortium name="EnsemblMetazoa"/>
        </authorList>
    </citation>
    <scope>IDENTIFICATION</scope>
</reference>
<dbReference type="GeneID" id="126879416"/>
<keyword evidence="9" id="KW-1185">Reference proteome</keyword>
<evidence type="ECO:0000256" key="5">
    <source>
        <dbReference type="SAM" id="MobiDB-lite"/>
    </source>
</evidence>
<dbReference type="PANTHER" id="PTHR43142:SF1">
    <property type="entry name" value="CARBOXYLIC ESTER HYDROLASE"/>
    <property type="match status" value="1"/>
</dbReference>
<evidence type="ECO:0000256" key="6">
    <source>
        <dbReference type="SAM" id="SignalP"/>
    </source>
</evidence>
<evidence type="ECO:0000256" key="1">
    <source>
        <dbReference type="ARBA" id="ARBA00005964"/>
    </source>
</evidence>
<dbReference type="RefSeq" id="XP_050498379.1">
    <property type="nucleotide sequence ID" value="XM_050642422.1"/>
</dbReference>
<protein>
    <recommendedName>
        <fullName evidence="7">Carboxylesterase type B domain-containing protein</fullName>
    </recommendedName>
</protein>
<dbReference type="Proteomes" id="UP001652700">
    <property type="component" value="Unplaced"/>
</dbReference>
<dbReference type="Gene3D" id="3.40.50.1820">
    <property type="entry name" value="alpha/beta hydrolase"/>
    <property type="match status" value="1"/>
</dbReference>
<keyword evidence="2" id="KW-0719">Serine esterase</keyword>
<evidence type="ECO:0000313" key="8">
    <source>
        <dbReference type="EnsemblMetazoa" id="XP_050498379.1"/>
    </source>
</evidence>
<organism evidence="8 9">
    <name type="scientific">Diabrotica virgifera virgifera</name>
    <name type="common">western corn rootworm</name>
    <dbReference type="NCBI Taxonomy" id="50390"/>
    <lineage>
        <taxon>Eukaryota</taxon>
        <taxon>Metazoa</taxon>
        <taxon>Ecdysozoa</taxon>
        <taxon>Arthropoda</taxon>
        <taxon>Hexapoda</taxon>
        <taxon>Insecta</taxon>
        <taxon>Pterygota</taxon>
        <taxon>Neoptera</taxon>
        <taxon>Endopterygota</taxon>
        <taxon>Coleoptera</taxon>
        <taxon>Polyphaga</taxon>
        <taxon>Cucujiformia</taxon>
        <taxon>Chrysomeloidea</taxon>
        <taxon>Chrysomelidae</taxon>
        <taxon>Galerucinae</taxon>
        <taxon>Diabroticina</taxon>
        <taxon>Diabroticites</taxon>
        <taxon>Diabrotica</taxon>
    </lineage>
</organism>
<evidence type="ECO:0000256" key="3">
    <source>
        <dbReference type="ARBA" id="ARBA00022801"/>
    </source>
</evidence>
<dbReference type="PANTHER" id="PTHR43142">
    <property type="entry name" value="CARBOXYLIC ESTER HYDROLASE"/>
    <property type="match status" value="1"/>
</dbReference>